<feature type="domain" description="Septum site-determining protein MinC N-terminal" evidence="8">
    <location>
        <begin position="3"/>
        <end position="66"/>
    </location>
</feature>
<dbReference type="Gene3D" id="2.160.20.70">
    <property type="match status" value="1"/>
</dbReference>
<dbReference type="GO" id="GO:0000917">
    <property type="term" value="P:division septum assembly"/>
    <property type="evidence" value="ECO:0007669"/>
    <property type="project" value="UniProtKB-KW"/>
</dbReference>
<keyword evidence="4 6" id="KW-0131">Cell cycle</keyword>
<protein>
    <recommendedName>
        <fullName evidence="6">Probable septum site-determining protein MinC</fullName>
    </recommendedName>
</protein>
<comment type="similarity">
    <text evidence="1 6">Belongs to the MinC family.</text>
</comment>
<dbReference type="InterPro" id="IPR036145">
    <property type="entry name" value="MinC_C_sf"/>
</dbReference>
<comment type="function">
    <text evidence="6">Cell division inhibitor that blocks the formation of polar Z ring septums. Rapidly oscillates between the poles of the cell to destabilize FtsZ filaments that have formed before they mature into polar Z rings. Prevents FtsZ polymerization.</text>
</comment>
<dbReference type="InterPro" id="IPR055219">
    <property type="entry name" value="MinC_N_1"/>
</dbReference>
<evidence type="ECO:0000259" key="8">
    <source>
        <dbReference type="Pfam" id="PF22642"/>
    </source>
</evidence>
<dbReference type="PATRIC" id="fig|1555112.3.peg.2829"/>
<reference evidence="10" key="2">
    <citation type="journal article" date="2016" name="Int. J. Syst. Evol. Microbiol.">
        <title>Complete genome sequence and cell structure of Limnochorda pilosa, a Gram-negative spore-former within the phylum Firmicutes.</title>
        <authorList>
            <person name="Watanabe M."/>
            <person name="Kojima H."/>
            <person name="Fukui M."/>
        </authorList>
    </citation>
    <scope>NUCLEOTIDE SEQUENCE [LARGE SCALE GENOMIC DNA]</scope>
    <source>
        <strain evidence="10">HC45</strain>
    </source>
</reference>
<feature type="domain" description="Septum formation inhibitor MinC C-terminal" evidence="7">
    <location>
        <begin position="107"/>
        <end position="199"/>
    </location>
</feature>
<evidence type="ECO:0000256" key="6">
    <source>
        <dbReference type="HAMAP-Rule" id="MF_00267"/>
    </source>
</evidence>
<keyword evidence="3 6" id="KW-0717">Septation</keyword>
<dbReference type="Gene3D" id="3.30.160.540">
    <property type="match status" value="1"/>
</dbReference>
<proteinExistence type="inferred from homology"/>
<keyword evidence="10" id="KW-1185">Reference proteome</keyword>
<organism evidence="9 10">
    <name type="scientific">Limnochorda pilosa</name>
    <dbReference type="NCBI Taxonomy" id="1555112"/>
    <lineage>
        <taxon>Bacteria</taxon>
        <taxon>Bacillati</taxon>
        <taxon>Bacillota</taxon>
        <taxon>Limnochordia</taxon>
        <taxon>Limnochordales</taxon>
        <taxon>Limnochordaceae</taxon>
        <taxon>Limnochorda</taxon>
    </lineage>
</organism>
<accession>A0A0K2SNC7</accession>
<evidence type="ECO:0000313" key="10">
    <source>
        <dbReference type="Proteomes" id="UP000065807"/>
    </source>
</evidence>
<sequence>MRFKGGKDGVYILFDETVDFSEALAELRRRLGLYQRFFEGGRVWIETGSRELSPLERRLVEEAASEFGMDVGEVSSQRGRAQGSRAVAALPARRAPAQAEAEPTLLVRGPLRSGRAVEFDGNVVVLGDLNPGAVVRSTGDVIVLGHLRGVVHAGAGGNQKAQVWALRLEPTQLRIADRIARPPDDEHGPGGPEVARIVGEWIQVEAYEPGAQGGG</sequence>
<dbReference type="STRING" id="1555112.LIP_2786"/>
<dbReference type="InterPro" id="IPR013033">
    <property type="entry name" value="MinC"/>
</dbReference>
<dbReference type="RefSeq" id="WP_068139232.1">
    <property type="nucleotide sequence ID" value="NZ_AP014924.1"/>
</dbReference>
<gene>
    <name evidence="6" type="primary">minC</name>
    <name evidence="9" type="ORF">LIP_2786</name>
</gene>
<reference evidence="10" key="1">
    <citation type="submission" date="2015-07" db="EMBL/GenBank/DDBJ databases">
        <title>Complete genome sequence and phylogenetic analysis of Limnochorda pilosa.</title>
        <authorList>
            <person name="Watanabe M."/>
            <person name="Kojima H."/>
            <person name="Fukui M."/>
        </authorList>
    </citation>
    <scope>NUCLEOTIDE SEQUENCE [LARGE SCALE GENOMIC DNA]</scope>
    <source>
        <strain evidence="10">HC45</strain>
    </source>
</reference>
<dbReference type="PANTHER" id="PTHR34108:SF1">
    <property type="entry name" value="SEPTUM SITE-DETERMINING PROTEIN MINC"/>
    <property type="match status" value="1"/>
</dbReference>
<dbReference type="InterPro" id="IPR016098">
    <property type="entry name" value="CAP/MinC_C"/>
</dbReference>
<dbReference type="GO" id="GO:0000902">
    <property type="term" value="P:cell morphogenesis"/>
    <property type="evidence" value="ECO:0007669"/>
    <property type="project" value="InterPro"/>
</dbReference>
<comment type="subunit">
    <text evidence="5 6">Interacts with MinD and FtsZ.</text>
</comment>
<dbReference type="GO" id="GO:1901891">
    <property type="term" value="P:regulation of cell septum assembly"/>
    <property type="evidence" value="ECO:0007669"/>
    <property type="project" value="InterPro"/>
</dbReference>
<dbReference type="Pfam" id="PF22642">
    <property type="entry name" value="MinC_N_1"/>
    <property type="match status" value="1"/>
</dbReference>
<dbReference type="InterPro" id="IPR005526">
    <property type="entry name" value="Septum_form_inhib_MinC_C"/>
</dbReference>
<evidence type="ECO:0000256" key="3">
    <source>
        <dbReference type="ARBA" id="ARBA00023210"/>
    </source>
</evidence>
<evidence type="ECO:0000256" key="1">
    <source>
        <dbReference type="ARBA" id="ARBA00006291"/>
    </source>
</evidence>
<evidence type="ECO:0000313" key="9">
    <source>
        <dbReference type="EMBL" id="BAS28615.1"/>
    </source>
</evidence>
<evidence type="ECO:0000259" key="7">
    <source>
        <dbReference type="Pfam" id="PF03775"/>
    </source>
</evidence>
<evidence type="ECO:0000256" key="2">
    <source>
        <dbReference type="ARBA" id="ARBA00022618"/>
    </source>
</evidence>
<evidence type="ECO:0000256" key="4">
    <source>
        <dbReference type="ARBA" id="ARBA00023306"/>
    </source>
</evidence>
<keyword evidence="2 6" id="KW-0132">Cell division</keyword>
<dbReference type="EMBL" id="AP014924">
    <property type="protein sequence ID" value="BAS28615.1"/>
    <property type="molecule type" value="Genomic_DNA"/>
</dbReference>
<dbReference type="AlphaFoldDB" id="A0A0K2SNC7"/>
<dbReference type="PANTHER" id="PTHR34108">
    <property type="entry name" value="SEPTUM SITE-DETERMINING PROTEIN MINC"/>
    <property type="match status" value="1"/>
</dbReference>
<dbReference type="Pfam" id="PF03775">
    <property type="entry name" value="MinC_C"/>
    <property type="match status" value="1"/>
</dbReference>
<dbReference type="KEGG" id="lpil:LIP_2786"/>
<evidence type="ECO:0000256" key="5">
    <source>
        <dbReference type="ARBA" id="ARBA00046874"/>
    </source>
</evidence>
<dbReference type="HAMAP" id="MF_00267">
    <property type="entry name" value="MinC"/>
    <property type="match status" value="1"/>
</dbReference>
<name>A0A0K2SNC7_LIMPI</name>
<dbReference type="SUPFAM" id="SSF63848">
    <property type="entry name" value="Cell-division inhibitor MinC, C-terminal domain"/>
    <property type="match status" value="1"/>
</dbReference>
<dbReference type="Proteomes" id="UP000065807">
    <property type="component" value="Chromosome"/>
</dbReference>